<gene>
    <name evidence="1" type="ORF">ENL70_03090</name>
</gene>
<sequence>MKISLRNGETLRWSSVVGIPKCITFPEIECFNYRTKKGYKIEFELSLEGLELHNILLTEKQTLWDDIIDSK</sequence>
<dbReference type="AlphaFoldDB" id="A0A7C5KCU9"/>
<protein>
    <submittedName>
        <fullName evidence="1">Uncharacterized protein</fullName>
    </submittedName>
</protein>
<name>A0A7C5KCU9_9BACT</name>
<accession>A0A7C5KCU9</accession>
<proteinExistence type="predicted"/>
<reference evidence="1" key="1">
    <citation type="journal article" date="2020" name="mSystems">
        <title>Genome- and Community-Level Interaction Insights into Carbon Utilization and Element Cycling Functions of Hydrothermarchaeota in Hydrothermal Sediment.</title>
        <authorList>
            <person name="Zhou Z."/>
            <person name="Liu Y."/>
            <person name="Xu W."/>
            <person name="Pan J."/>
            <person name="Luo Z.H."/>
            <person name="Li M."/>
        </authorList>
    </citation>
    <scope>NUCLEOTIDE SEQUENCE [LARGE SCALE GENOMIC DNA]</scope>
    <source>
        <strain evidence="1">SpSt-1019</strain>
    </source>
</reference>
<organism evidence="1">
    <name type="scientific">Thermodesulfobium narugense</name>
    <dbReference type="NCBI Taxonomy" id="184064"/>
    <lineage>
        <taxon>Bacteria</taxon>
        <taxon>Pseudomonadati</taxon>
        <taxon>Thermodesulfobiota</taxon>
        <taxon>Thermodesulfobiia</taxon>
        <taxon>Thermodesulfobiales</taxon>
        <taxon>Thermodesulfobiaceae</taxon>
        <taxon>Thermodesulfobium</taxon>
    </lineage>
</organism>
<comment type="caution">
    <text evidence="1">The sequence shown here is derived from an EMBL/GenBank/DDBJ whole genome shotgun (WGS) entry which is preliminary data.</text>
</comment>
<dbReference type="EMBL" id="DRUY01000105">
    <property type="protein sequence ID" value="HHI65518.1"/>
    <property type="molecule type" value="Genomic_DNA"/>
</dbReference>
<evidence type="ECO:0000313" key="1">
    <source>
        <dbReference type="EMBL" id="HHI65518.1"/>
    </source>
</evidence>